<evidence type="ECO:0000259" key="3">
    <source>
        <dbReference type="PROSITE" id="PS50089"/>
    </source>
</evidence>
<comment type="caution">
    <text evidence="4">The sequence shown here is derived from an EMBL/GenBank/DDBJ whole genome shotgun (WGS) entry which is preliminary data.</text>
</comment>
<gene>
    <name evidence="4" type="ORF">SteCoe_26405</name>
</gene>
<dbReference type="OrthoDB" id="1711136at2759"/>
<dbReference type="EMBL" id="MPUH01000739">
    <property type="protein sequence ID" value="OMJ74624.1"/>
    <property type="molecule type" value="Genomic_DNA"/>
</dbReference>
<proteinExistence type="predicted"/>
<dbReference type="AlphaFoldDB" id="A0A1R2BCY5"/>
<dbReference type="SUPFAM" id="SSF57850">
    <property type="entry name" value="RING/U-box"/>
    <property type="match status" value="1"/>
</dbReference>
<organism evidence="4 5">
    <name type="scientific">Stentor coeruleus</name>
    <dbReference type="NCBI Taxonomy" id="5963"/>
    <lineage>
        <taxon>Eukaryota</taxon>
        <taxon>Sar</taxon>
        <taxon>Alveolata</taxon>
        <taxon>Ciliophora</taxon>
        <taxon>Postciliodesmatophora</taxon>
        <taxon>Heterotrichea</taxon>
        <taxon>Heterotrichida</taxon>
        <taxon>Stentoridae</taxon>
        <taxon>Stentor</taxon>
    </lineage>
</organism>
<reference evidence="4 5" key="1">
    <citation type="submission" date="2016-11" db="EMBL/GenBank/DDBJ databases">
        <title>The macronuclear genome of Stentor coeruleus: a giant cell with tiny introns.</title>
        <authorList>
            <person name="Slabodnick M."/>
            <person name="Ruby J.G."/>
            <person name="Reiff S.B."/>
            <person name="Swart E.C."/>
            <person name="Gosai S."/>
            <person name="Prabakaran S."/>
            <person name="Witkowska E."/>
            <person name="Larue G.E."/>
            <person name="Fisher S."/>
            <person name="Freeman R.M."/>
            <person name="Gunawardena J."/>
            <person name="Chu W."/>
            <person name="Stover N.A."/>
            <person name="Gregory B.D."/>
            <person name="Nowacki M."/>
            <person name="Derisi J."/>
            <person name="Roy S.W."/>
            <person name="Marshall W.F."/>
            <person name="Sood P."/>
        </authorList>
    </citation>
    <scope>NUCLEOTIDE SEQUENCE [LARGE SCALE GENOMIC DNA]</scope>
    <source>
        <strain evidence="4">WM001</strain>
    </source>
</reference>
<keyword evidence="1" id="KW-0479">Metal-binding</keyword>
<keyword evidence="5" id="KW-1185">Reference proteome</keyword>
<keyword evidence="1" id="KW-0863">Zinc-finger</keyword>
<keyword evidence="2" id="KW-0472">Membrane</keyword>
<evidence type="ECO:0000313" key="5">
    <source>
        <dbReference type="Proteomes" id="UP000187209"/>
    </source>
</evidence>
<dbReference type="Gene3D" id="3.30.40.10">
    <property type="entry name" value="Zinc/RING finger domain, C3HC4 (zinc finger)"/>
    <property type="match status" value="1"/>
</dbReference>
<dbReference type="InterPro" id="IPR013083">
    <property type="entry name" value="Znf_RING/FYVE/PHD"/>
</dbReference>
<protein>
    <recommendedName>
        <fullName evidence="3">RING-type domain-containing protein</fullName>
    </recommendedName>
</protein>
<evidence type="ECO:0000313" key="4">
    <source>
        <dbReference type="EMBL" id="OMJ74624.1"/>
    </source>
</evidence>
<dbReference type="Proteomes" id="UP000187209">
    <property type="component" value="Unassembled WGS sequence"/>
</dbReference>
<keyword evidence="2" id="KW-0812">Transmembrane</keyword>
<evidence type="ECO:0000256" key="2">
    <source>
        <dbReference type="SAM" id="Phobius"/>
    </source>
</evidence>
<feature type="domain" description="RING-type" evidence="3">
    <location>
        <begin position="242"/>
        <end position="277"/>
    </location>
</feature>
<keyword evidence="1" id="KW-0862">Zinc</keyword>
<sequence>MLESLGSVCFVGLCISGLYTVTYLSQLVRVYYQKAISPNELINNFSKYKDGEVLVAGPICSVDKSIKEVFKHEYIETTYYTTQKNTSTQTQISNFFLGHSKEILVKPHPGTIFYIQFSQEITRPTLKQKLRQALEVPLIFIKFIIGIDTEYGKEKKNFKLEHGERVFILGKVSTYNKQISLNPSLITQDINIRVIEAMKKLTKSLILPCIFGIGLLAASFFIKKLEKNKSNGTILAKLDSKCAVCRSNMYDCIIKPCMHLCLCRNCLTTVTRCPLCRELIVDRVLIFCL</sequence>
<dbReference type="InterPro" id="IPR001841">
    <property type="entry name" value="Znf_RING"/>
</dbReference>
<dbReference type="PROSITE" id="PS50089">
    <property type="entry name" value="ZF_RING_2"/>
    <property type="match status" value="1"/>
</dbReference>
<dbReference type="GO" id="GO:0008270">
    <property type="term" value="F:zinc ion binding"/>
    <property type="evidence" value="ECO:0007669"/>
    <property type="project" value="UniProtKB-KW"/>
</dbReference>
<name>A0A1R2BCY5_9CILI</name>
<accession>A0A1R2BCY5</accession>
<feature type="transmembrane region" description="Helical" evidence="2">
    <location>
        <begin position="205"/>
        <end position="222"/>
    </location>
</feature>
<dbReference type="Pfam" id="PF13920">
    <property type="entry name" value="zf-C3HC4_3"/>
    <property type="match status" value="1"/>
</dbReference>
<keyword evidence="2" id="KW-1133">Transmembrane helix</keyword>
<evidence type="ECO:0000256" key="1">
    <source>
        <dbReference type="PROSITE-ProRule" id="PRU00175"/>
    </source>
</evidence>